<keyword evidence="4" id="KW-0274">FAD</keyword>
<reference evidence="7 8" key="1">
    <citation type="submission" date="2018-05" db="EMBL/GenBank/DDBJ databases">
        <title>Streptomyces venezuelae.</title>
        <authorList>
            <person name="Kim W."/>
            <person name="Lee N."/>
            <person name="Cho B.-K."/>
        </authorList>
    </citation>
    <scope>NUCLEOTIDE SEQUENCE [LARGE SCALE GENOMIC DNA]</scope>
    <source>
        <strain evidence="7 8">ATCC 15068</strain>
    </source>
</reference>
<evidence type="ECO:0000256" key="1">
    <source>
        <dbReference type="ARBA" id="ARBA00001974"/>
    </source>
</evidence>
<feature type="domain" description="FAD-binding PCMH-type" evidence="6">
    <location>
        <begin position="38"/>
        <end position="208"/>
    </location>
</feature>
<organism evidence="7 8">
    <name type="scientific">Streptomyces venezuelae</name>
    <dbReference type="NCBI Taxonomy" id="54571"/>
    <lineage>
        <taxon>Bacteria</taxon>
        <taxon>Bacillati</taxon>
        <taxon>Actinomycetota</taxon>
        <taxon>Actinomycetes</taxon>
        <taxon>Kitasatosporales</taxon>
        <taxon>Streptomycetaceae</taxon>
        <taxon>Streptomyces</taxon>
    </lineage>
</organism>
<evidence type="ECO:0000313" key="8">
    <source>
        <dbReference type="Proteomes" id="UP000324106"/>
    </source>
</evidence>
<dbReference type="InterPro" id="IPR050416">
    <property type="entry name" value="FAD-linked_Oxidoreductase"/>
</dbReference>
<dbReference type="InterPro" id="IPR016169">
    <property type="entry name" value="FAD-bd_PCMH_sub2"/>
</dbReference>
<keyword evidence="3" id="KW-0285">Flavoprotein</keyword>
<dbReference type="OrthoDB" id="9775082at2"/>
<dbReference type="Proteomes" id="UP000324106">
    <property type="component" value="Chromosome"/>
</dbReference>
<dbReference type="PROSITE" id="PS51387">
    <property type="entry name" value="FAD_PCMH"/>
    <property type="match status" value="1"/>
</dbReference>
<evidence type="ECO:0000256" key="3">
    <source>
        <dbReference type="ARBA" id="ARBA00022630"/>
    </source>
</evidence>
<keyword evidence="5" id="KW-0560">Oxidoreductase</keyword>
<dbReference type="InterPro" id="IPR006094">
    <property type="entry name" value="Oxid_FAD_bind_N"/>
</dbReference>
<evidence type="ECO:0000256" key="2">
    <source>
        <dbReference type="ARBA" id="ARBA00005466"/>
    </source>
</evidence>
<comment type="similarity">
    <text evidence="2">Belongs to the oxygen-dependent FAD-linked oxidoreductase family.</text>
</comment>
<dbReference type="InterPro" id="IPR012951">
    <property type="entry name" value="BBE"/>
</dbReference>
<dbReference type="SUPFAM" id="SSF56176">
    <property type="entry name" value="FAD-binding/transporter-associated domain-like"/>
    <property type="match status" value="1"/>
</dbReference>
<gene>
    <name evidence="7" type="ORF">DEJ46_26020</name>
</gene>
<dbReference type="Pfam" id="PF08031">
    <property type="entry name" value="BBE"/>
    <property type="match status" value="1"/>
</dbReference>
<proteinExistence type="inferred from homology"/>
<dbReference type="InterPro" id="IPR006093">
    <property type="entry name" value="Oxy_OxRdtase_FAD_BS"/>
</dbReference>
<evidence type="ECO:0000313" key="7">
    <source>
        <dbReference type="EMBL" id="QES22137.1"/>
    </source>
</evidence>
<dbReference type="Gene3D" id="3.30.43.10">
    <property type="entry name" value="Uridine Diphospho-n-acetylenolpyruvylglucosamine Reductase, domain 2"/>
    <property type="match status" value="1"/>
</dbReference>
<dbReference type="EMBL" id="CP029194">
    <property type="protein sequence ID" value="QES22137.1"/>
    <property type="molecule type" value="Genomic_DNA"/>
</dbReference>
<dbReference type="PANTHER" id="PTHR42973">
    <property type="entry name" value="BINDING OXIDOREDUCTASE, PUTATIVE (AFU_ORTHOLOGUE AFUA_1G17690)-RELATED"/>
    <property type="match status" value="1"/>
</dbReference>
<name>A0A5P2AWJ5_STRVZ</name>
<dbReference type="PANTHER" id="PTHR42973:SF39">
    <property type="entry name" value="FAD-BINDING PCMH-TYPE DOMAIN-CONTAINING PROTEIN"/>
    <property type="match status" value="1"/>
</dbReference>
<evidence type="ECO:0000256" key="4">
    <source>
        <dbReference type="ARBA" id="ARBA00022827"/>
    </source>
</evidence>
<accession>A0A5P2AWJ5</accession>
<dbReference type="GO" id="GO:0016491">
    <property type="term" value="F:oxidoreductase activity"/>
    <property type="evidence" value="ECO:0007669"/>
    <property type="project" value="UniProtKB-KW"/>
</dbReference>
<comment type="cofactor">
    <cofactor evidence="1">
        <name>FAD</name>
        <dbReference type="ChEBI" id="CHEBI:57692"/>
    </cofactor>
</comment>
<dbReference type="InterPro" id="IPR036318">
    <property type="entry name" value="FAD-bd_PCMH-like_sf"/>
</dbReference>
<dbReference type="AlphaFoldDB" id="A0A5P2AWJ5"/>
<sequence>MIDPNWAGLAGELRGRLFRPGDPGYRVATHVRNKRHEGTRTPRAVVAAADTEDVRRSVLWAREHGVPVVARSGGHSFAGYSLNDGLVVDLGRCSLVDVDASTGLVTAGGGARTGQVHDRLRPYELTVPTGTSPLVGIAGLTLGGGCEYASRSLGLTCDSLVETTVVTANGDVLVCNETENPDLFWACRGGGGGNFGINVSLTFRTHPARDVSMCRLTWDWSDAERVVDAVQRLMPEAPHDFSLNLRVATSGADSLSAAGNRFVGVSGYYFGPSEELREILAPVLSAATPRSSHFVDQTYWEAKGNMSHPSPVDDHFMTRTRYVKQPVSGQGIRSILTWMEKWPGSRNPDGGGLGMFAWGGAINEVPAADSAFVHRDTMFLASMDASWSREDSAQQVDAVQDWVNGLYADMGSYMSDASYQNFVDPELDDWRQAYYGANYPRLVEVKRTYDPTNVFGFDQGIQS</sequence>
<dbReference type="InterPro" id="IPR016166">
    <property type="entry name" value="FAD-bd_PCMH"/>
</dbReference>
<protein>
    <submittedName>
        <fullName evidence="7">FAD-binding oxidoreductase</fullName>
    </submittedName>
</protein>
<dbReference type="RefSeq" id="WP_150270126.1">
    <property type="nucleotide sequence ID" value="NZ_CP029194.1"/>
</dbReference>
<evidence type="ECO:0000259" key="6">
    <source>
        <dbReference type="PROSITE" id="PS51387"/>
    </source>
</evidence>
<dbReference type="InterPro" id="IPR016167">
    <property type="entry name" value="FAD-bd_PCMH_sub1"/>
</dbReference>
<dbReference type="PROSITE" id="PS00862">
    <property type="entry name" value="OX2_COVAL_FAD"/>
    <property type="match status" value="1"/>
</dbReference>
<dbReference type="Gene3D" id="3.40.462.20">
    <property type="match status" value="1"/>
</dbReference>
<dbReference type="Pfam" id="PF01565">
    <property type="entry name" value="FAD_binding_4"/>
    <property type="match status" value="1"/>
</dbReference>
<dbReference type="Gene3D" id="3.30.465.10">
    <property type="match status" value="1"/>
</dbReference>
<dbReference type="GO" id="GO:0071949">
    <property type="term" value="F:FAD binding"/>
    <property type="evidence" value="ECO:0007669"/>
    <property type="project" value="InterPro"/>
</dbReference>
<evidence type="ECO:0000256" key="5">
    <source>
        <dbReference type="ARBA" id="ARBA00023002"/>
    </source>
</evidence>